<dbReference type="AlphaFoldDB" id="A0A427XSX4"/>
<comment type="subcellular location">
    <subcellularLocation>
        <location evidence="1">Nucleus</location>
    </subcellularLocation>
</comment>
<dbReference type="EMBL" id="RSCE01000006">
    <property type="protein sequence ID" value="RSH82022.1"/>
    <property type="molecule type" value="Genomic_DNA"/>
</dbReference>
<evidence type="ECO:0000256" key="1">
    <source>
        <dbReference type="ARBA" id="ARBA00004123"/>
    </source>
</evidence>
<evidence type="ECO:0000256" key="3">
    <source>
        <dbReference type="SAM" id="MobiDB-lite"/>
    </source>
</evidence>
<sequence>MCFPGFQAAARDFPPPHDDDNVAFVLPTPSHLHPPCRRYHRPPATATTTRQALQQSRDIRVQRTDASHAVDDASCATRSILRARLAPAWTCNGTPSRQLAPPSQSHGPLSLLGWVADASTPVTPGTLDILTSPNGSHRRDSGSATMAGPFATRRTSTIADSSPQQVSPLSAPQTSPYGISPVITTQSLLHGGSGSVSSLPETSPDKTSSFIGTDFFDAFNLGMFNLDEETLQLLAVDCMQPLAHPALETPVTTSLSQGRASSPSSNGTGASHSDLMQHFQGTLSRLVSCSGDSRSFAAFTTLANEGQSSSRALYLSILAWAGRHLANSGKAKYEAVSERLGEQASTLVLAQLAQETEEKDRMTLLAAALMVMQFKICRGDVWGFNDLVVRTSALATTLFADVDPARDSTAAQIFDNLVYHDILSSFAYTRDTMLPYSIVAAQSQTSLDALHTLTGVNLPLFAKMYRIAAAHRQRRSYVAGINDEALLDTVRFADELEVELHDEKRRLDALVLAKPEMQTHRYLHEAFRTSSLLQIRGFVLCEPPSSLRMRLLVRQSLSLLEAMAEQNLPGFCSIHWVLFITALCCIPGHHDSQLDDRQRINKLYDSFETDYGGFLNIHRSKKLVRDVWARNQEGRVFVDWIDIVQTELDWEIFVV</sequence>
<dbReference type="PANTHER" id="PTHR37534">
    <property type="entry name" value="TRANSCRIPTIONAL ACTIVATOR PROTEIN UGA3"/>
    <property type="match status" value="1"/>
</dbReference>
<gene>
    <name evidence="4" type="ORF">EHS24_008226</name>
</gene>
<dbReference type="GeneID" id="39592769"/>
<keyword evidence="2" id="KW-0539">Nucleus</keyword>
<reference evidence="4 5" key="1">
    <citation type="submission" date="2018-11" db="EMBL/GenBank/DDBJ databases">
        <title>Genome sequence of Apiotrichum porosum DSM 27194.</title>
        <authorList>
            <person name="Aliyu H."/>
            <person name="Gorte O."/>
            <person name="Ochsenreither K."/>
        </authorList>
    </citation>
    <scope>NUCLEOTIDE SEQUENCE [LARGE SCALE GENOMIC DNA]</scope>
    <source>
        <strain evidence="4 5">DSM 27194</strain>
    </source>
</reference>
<organism evidence="4 5">
    <name type="scientific">Apiotrichum porosum</name>
    <dbReference type="NCBI Taxonomy" id="105984"/>
    <lineage>
        <taxon>Eukaryota</taxon>
        <taxon>Fungi</taxon>
        <taxon>Dikarya</taxon>
        <taxon>Basidiomycota</taxon>
        <taxon>Agaricomycotina</taxon>
        <taxon>Tremellomycetes</taxon>
        <taxon>Trichosporonales</taxon>
        <taxon>Trichosporonaceae</taxon>
        <taxon>Apiotrichum</taxon>
    </lineage>
</organism>
<name>A0A427XSX4_9TREE</name>
<evidence type="ECO:0000313" key="5">
    <source>
        <dbReference type="Proteomes" id="UP000279236"/>
    </source>
</evidence>
<feature type="region of interest" description="Disordered" evidence="3">
    <location>
        <begin position="155"/>
        <end position="177"/>
    </location>
</feature>
<dbReference type="Pfam" id="PF11951">
    <property type="entry name" value="Fungal_trans_2"/>
    <property type="match status" value="1"/>
</dbReference>
<dbReference type="InterPro" id="IPR021858">
    <property type="entry name" value="Fun_TF"/>
</dbReference>
<proteinExistence type="predicted"/>
<comment type="caution">
    <text evidence="4">The sequence shown here is derived from an EMBL/GenBank/DDBJ whole genome shotgun (WGS) entry which is preliminary data.</text>
</comment>
<evidence type="ECO:0008006" key="6">
    <source>
        <dbReference type="Google" id="ProtNLM"/>
    </source>
</evidence>
<evidence type="ECO:0000313" key="4">
    <source>
        <dbReference type="EMBL" id="RSH82022.1"/>
    </source>
</evidence>
<dbReference type="GO" id="GO:0005634">
    <property type="term" value="C:nucleus"/>
    <property type="evidence" value="ECO:0007669"/>
    <property type="project" value="UniProtKB-SubCell"/>
</dbReference>
<dbReference type="STRING" id="105984.A0A427XSX4"/>
<dbReference type="Proteomes" id="UP000279236">
    <property type="component" value="Unassembled WGS sequence"/>
</dbReference>
<feature type="compositionally biased region" description="Polar residues" evidence="3">
    <location>
        <begin position="250"/>
        <end position="271"/>
    </location>
</feature>
<dbReference type="PANTHER" id="PTHR37534:SF7">
    <property type="entry name" value="TRANSCRIPTIONAL ACTIVATOR PROTEIN UGA3"/>
    <property type="match status" value="1"/>
</dbReference>
<accession>A0A427XSX4</accession>
<dbReference type="RefSeq" id="XP_028476477.1">
    <property type="nucleotide sequence ID" value="XM_028623544.1"/>
</dbReference>
<evidence type="ECO:0000256" key="2">
    <source>
        <dbReference type="ARBA" id="ARBA00023242"/>
    </source>
</evidence>
<feature type="region of interest" description="Disordered" evidence="3">
    <location>
        <begin position="130"/>
        <end position="149"/>
    </location>
</feature>
<keyword evidence="5" id="KW-1185">Reference proteome</keyword>
<dbReference type="GO" id="GO:0045944">
    <property type="term" value="P:positive regulation of transcription by RNA polymerase II"/>
    <property type="evidence" value="ECO:0007669"/>
    <property type="project" value="TreeGrafter"/>
</dbReference>
<feature type="region of interest" description="Disordered" evidence="3">
    <location>
        <begin position="250"/>
        <end position="274"/>
    </location>
</feature>
<dbReference type="OrthoDB" id="5419315at2759"/>
<dbReference type="GO" id="GO:0003700">
    <property type="term" value="F:DNA-binding transcription factor activity"/>
    <property type="evidence" value="ECO:0007669"/>
    <property type="project" value="TreeGrafter"/>
</dbReference>
<protein>
    <recommendedName>
        <fullName evidence="6">Transcription factor domain-containing protein</fullName>
    </recommendedName>
</protein>
<dbReference type="GO" id="GO:0000976">
    <property type="term" value="F:transcription cis-regulatory region binding"/>
    <property type="evidence" value="ECO:0007669"/>
    <property type="project" value="TreeGrafter"/>
</dbReference>